<feature type="domain" description="O-antigen ligase-related" evidence="6">
    <location>
        <begin position="242"/>
        <end position="387"/>
    </location>
</feature>
<protein>
    <recommendedName>
        <fullName evidence="6">O-antigen ligase-related domain-containing protein</fullName>
    </recommendedName>
</protein>
<evidence type="ECO:0000256" key="4">
    <source>
        <dbReference type="ARBA" id="ARBA00023136"/>
    </source>
</evidence>
<keyword evidence="2 5" id="KW-0812">Transmembrane</keyword>
<comment type="subcellular location">
    <subcellularLocation>
        <location evidence="1">Membrane</location>
        <topology evidence="1">Multi-pass membrane protein</topology>
    </subcellularLocation>
</comment>
<gene>
    <name evidence="7" type="ORF">GCM10009115_17300</name>
</gene>
<sequence>MKRDGADGFASDRWRIRWILGFLLAVFLLGGSGRADVLSLAFLRPIAAVAFVALAAVAWRSTWSEARGPALILLATGLLMLLHLIPLPPALWTALPGRDVVVDTMAAVGVKPGWMPLTLAPTEGWNQLFALTVPAAMLLGMIWSGRSATRPVLILLLGIIVASALLGLLQSIGPAKSPLYLYRITNNGVGVGLFANRNHQAMLLACFYPLLAVWASTISGSSESQRAKLTMALGLGLAVVPLVFVAGSRSGLVLLLVGLVAAFVIYQRPQQGFRARGDIHSRRIIGATVAGTAVVMMVVAALSTRSAALQRMLQNDAADDLRFQALPVIMDGIWRFFPWGSGGGSFVPVYKLLEPDRLLGTAYFNHAHNDVAEVMLEYGLPGLLLILAAASGWVWATFRLWRARRAAGGRAGRTHLYGLAGAAILLILGLGSLVDYPLRIPSLAALAALSSVWIVWALAQIRQGAANDGNPSGNRLVAGTVREI</sequence>
<evidence type="ECO:0000256" key="2">
    <source>
        <dbReference type="ARBA" id="ARBA00022692"/>
    </source>
</evidence>
<feature type="transmembrane region" description="Helical" evidence="5">
    <location>
        <begin position="45"/>
        <end position="63"/>
    </location>
</feature>
<feature type="transmembrane region" description="Helical" evidence="5">
    <location>
        <begin position="281"/>
        <end position="302"/>
    </location>
</feature>
<dbReference type="Proteomes" id="UP001500738">
    <property type="component" value="Unassembled WGS sequence"/>
</dbReference>
<evidence type="ECO:0000259" key="6">
    <source>
        <dbReference type="Pfam" id="PF04932"/>
    </source>
</evidence>
<accession>A0ABN1M4Q0</accession>
<feature type="transmembrane region" description="Helical" evidence="5">
    <location>
        <begin position="152"/>
        <end position="172"/>
    </location>
</feature>
<feature type="transmembrane region" description="Helical" evidence="5">
    <location>
        <begin position="70"/>
        <end position="92"/>
    </location>
</feature>
<keyword evidence="3 5" id="KW-1133">Transmembrane helix</keyword>
<organism evidence="7 8">
    <name type="scientific">Sphingopyxis soli</name>
    <dbReference type="NCBI Taxonomy" id="592051"/>
    <lineage>
        <taxon>Bacteria</taxon>
        <taxon>Pseudomonadati</taxon>
        <taxon>Pseudomonadota</taxon>
        <taxon>Alphaproteobacteria</taxon>
        <taxon>Sphingomonadales</taxon>
        <taxon>Sphingomonadaceae</taxon>
        <taxon>Sphingopyxis</taxon>
    </lineage>
</organism>
<dbReference type="PANTHER" id="PTHR37422">
    <property type="entry name" value="TEICHURONIC ACID BIOSYNTHESIS PROTEIN TUAE"/>
    <property type="match status" value="1"/>
</dbReference>
<dbReference type="Pfam" id="PF04932">
    <property type="entry name" value="Wzy_C"/>
    <property type="match status" value="1"/>
</dbReference>
<feature type="transmembrane region" description="Helical" evidence="5">
    <location>
        <begin position="229"/>
        <end position="246"/>
    </location>
</feature>
<evidence type="ECO:0000313" key="7">
    <source>
        <dbReference type="EMBL" id="GAA0864108.1"/>
    </source>
</evidence>
<feature type="transmembrane region" description="Helical" evidence="5">
    <location>
        <begin position="124"/>
        <end position="145"/>
    </location>
</feature>
<feature type="transmembrane region" description="Helical" evidence="5">
    <location>
        <begin position="199"/>
        <end position="217"/>
    </location>
</feature>
<proteinExistence type="predicted"/>
<name>A0ABN1M4Q0_9SPHN</name>
<dbReference type="EMBL" id="BAAAFE010000007">
    <property type="protein sequence ID" value="GAA0864108.1"/>
    <property type="molecule type" value="Genomic_DNA"/>
</dbReference>
<keyword evidence="4 5" id="KW-0472">Membrane</keyword>
<feature type="transmembrane region" description="Helical" evidence="5">
    <location>
        <begin position="440"/>
        <end position="459"/>
    </location>
</feature>
<reference evidence="7 8" key="1">
    <citation type="journal article" date="2019" name="Int. J. Syst. Evol. Microbiol.">
        <title>The Global Catalogue of Microorganisms (GCM) 10K type strain sequencing project: providing services to taxonomists for standard genome sequencing and annotation.</title>
        <authorList>
            <consortium name="The Broad Institute Genomics Platform"/>
            <consortium name="The Broad Institute Genome Sequencing Center for Infectious Disease"/>
            <person name="Wu L."/>
            <person name="Ma J."/>
        </authorList>
    </citation>
    <scope>NUCLEOTIDE SEQUENCE [LARGE SCALE GENOMIC DNA]</scope>
    <source>
        <strain evidence="7 8">JCM 15910</strain>
    </source>
</reference>
<dbReference type="InterPro" id="IPR051533">
    <property type="entry name" value="WaaL-like"/>
</dbReference>
<dbReference type="PANTHER" id="PTHR37422:SF23">
    <property type="entry name" value="TEICHURONIC ACID BIOSYNTHESIS PROTEIN TUAE"/>
    <property type="match status" value="1"/>
</dbReference>
<evidence type="ECO:0000256" key="5">
    <source>
        <dbReference type="SAM" id="Phobius"/>
    </source>
</evidence>
<comment type="caution">
    <text evidence="7">The sequence shown here is derived from an EMBL/GenBank/DDBJ whole genome shotgun (WGS) entry which is preliminary data.</text>
</comment>
<evidence type="ECO:0000313" key="8">
    <source>
        <dbReference type="Proteomes" id="UP001500738"/>
    </source>
</evidence>
<feature type="transmembrane region" description="Helical" evidence="5">
    <location>
        <begin position="416"/>
        <end position="434"/>
    </location>
</feature>
<keyword evidence="8" id="KW-1185">Reference proteome</keyword>
<dbReference type="InterPro" id="IPR007016">
    <property type="entry name" value="O-antigen_ligase-rel_domated"/>
</dbReference>
<feature type="transmembrane region" description="Helical" evidence="5">
    <location>
        <begin position="252"/>
        <end position="269"/>
    </location>
</feature>
<feature type="transmembrane region" description="Helical" evidence="5">
    <location>
        <begin position="378"/>
        <end position="396"/>
    </location>
</feature>
<dbReference type="RefSeq" id="WP_215353289.1">
    <property type="nucleotide sequence ID" value="NZ_BAAAFE010000007.1"/>
</dbReference>
<evidence type="ECO:0000256" key="1">
    <source>
        <dbReference type="ARBA" id="ARBA00004141"/>
    </source>
</evidence>
<evidence type="ECO:0000256" key="3">
    <source>
        <dbReference type="ARBA" id="ARBA00022989"/>
    </source>
</evidence>